<sequence length="144" mass="15358">MKSQSFRLRASVVVLAACGSQYALAADMSTLPPAHTDGAVTYLSGGIGSDQSAAFKSAMHNYPLALEFVGTTASGNDYLADVPVTISDSHGKHLLSTRSDGPFMLVSLPSGRYDLTATYHGKTERREVSVSDATHAREMFAWPM</sequence>
<dbReference type="RefSeq" id="WP_230559495.1">
    <property type="nucleotide sequence ID" value="NZ_JAJITC010000001.1"/>
</dbReference>
<evidence type="ECO:0000313" key="2">
    <source>
        <dbReference type="EMBL" id="MCC8400584.1"/>
    </source>
</evidence>
<evidence type="ECO:0000256" key="1">
    <source>
        <dbReference type="SAM" id="SignalP"/>
    </source>
</evidence>
<dbReference type="Proteomes" id="UP001430614">
    <property type="component" value="Unassembled WGS sequence"/>
</dbReference>
<dbReference type="EMBL" id="JAJITC010000001">
    <property type="protein sequence ID" value="MCC8400584.1"/>
    <property type="molecule type" value="Genomic_DNA"/>
</dbReference>
<comment type="caution">
    <text evidence="2">The sequence shown here is derived from an EMBL/GenBank/DDBJ whole genome shotgun (WGS) entry which is preliminary data.</text>
</comment>
<keyword evidence="3" id="KW-1185">Reference proteome</keyword>
<organism evidence="2 3">
    <name type="scientific">Paraburkholderia translucens</name>
    <dbReference type="NCBI Taxonomy" id="2886945"/>
    <lineage>
        <taxon>Bacteria</taxon>
        <taxon>Pseudomonadati</taxon>
        <taxon>Pseudomonadota</taxon>
        <taxon>Betaproteobacteria</taxon>
        <taxon>Burkholderiales</taxon>
        <taxon>Burkholderiaceae</taxon>
        <taxon>Paraburkholderia</taxon>
    </lineage>
</organism>
<gene>
    <name evidence="2" type="ORF">LJ655_01525</name>
</gene>
<keyword evidence="1" id="KW-0732">Signal</keyword>
<dbReference type="InterPro" id="IPR013784">
    <property type="entry name" value="Carb-bd-like_fold"/>
</dbReference>
<protein>
    <submittedName>
        <fullName evidence="2">Carboxypeptidase-like regulatory domain-containing protein</fullName>
    </submittedName>
</protein>
<accession>A0ABS8K788</accession>
<reference evidence="2 3" key="1">
    <citation type="submission" date="2021-11" db="EMBL/GenBank/DDBJ databases">
        <authorList>
            <person name="Oh E.-T."/>
            <person name="Kim S.-B."/>
        </authorList>
    </citation>
    <scope>NUCLEOTIDE SEQUENCE [LARGE SCALE GENOMIC DNA]</scope>
    <source>
        <strain evidence="2 3">MMS20-SJTN17</strain>
    </source>
</reference>
<feature type="chain" id="PRO_5046899112" evidence="1">
    <location>
        <begin position="26"/>
        <end position="144"/>
    </location>
</feature>
<evidence type="ECO:0000313" key="3">
    <source>
        <dbReference type="Proteomes" id="UP001430614"/>
    </source>
</evidence>
<proteinExistence type="predicted"/>
<dbReference type="SUPFAM" id="SSF49452">
    <property type="entry name" value="Starch-binding domain-like"/>
    <property type="match status" value="1"/>
</dbReference>
<name>A0ABS8K788_9BURK</name>
<feature type="signal peptide" evidence="1">
    <location>
        <begin position="1"/>
        <end position="25"/>
    </location>
</feature>